<dbReference type="Gene3D" id="2.60.40.60">
    <property type="entry name" value="Cadherins"/>
    <property type="match status" value="3"/>
</dbReference>
<sequence length="942" mass="102745">MTGDPETNEISLELTGDNADWLYLEGKTIRLNTTLDQDLDREIYGSVLKAFVSCYVNDTLQSEYGLVVEVLNENDNEPVFLWNTTQAQNISELTAVNTVIFALQALDGDGDTIIYEIDDSSPDAEHFRIDLPNSGQVLLNKPLDYESQMELRLRVYAVEMNTKEQLNATATLVVYVQDGDDHYPQFLPCTVLPLSGGTHVCANPVYITNITERDQDIVLDFYPGPVNAVDGDKALNTPLIYSILSGADDGRFLINGTTGEITLTRAVENRLLTPSLRLRIMAAQVDDLKKYSVATAIVRVVAENRFPPQFQRREYRAFLTETANQATFVLTYGNELLILQAIDQDFPDGMNPRVQYSLATDTELFSITKEGFLIARGNHPPPPHTYKLEVLATDLESGDVANASVTVTILHRGQPVPHSPLSEDPHYGQRSPGRAVGVLGLGLLLLGAAVCATVRWHRRRKQRQKPANRGCLAEGKDPNVSLQWFQLVNHSCPVVLLDEVSLNREALFGVDATQSPLHGRPGIYTVTEKLSSSSSPWATAMPLSASSAIRSNGKASDKPLFKSVSFRDEVTIRTREMDDEEQEQGADTYPDGFVVDVPLKEDGSSLARDEGEPNMDKPIQSQPCTGPKTSQDASLKQKNTDTPQTHTDRKEESKAEQKTTDDPQQSQSHTDIKPGQTPHTEVGKGKVNDQKIQLIDLKECTEIPETSSNAVMIAGQSTQSPEVQHTHTSTHTHGNTLTQPHTPSTPTPQAQQTQSSTPTRDRTFIKLLQPNRGPSSEPKATDVGSHGHAHTLAPTHTSSEQTATDVSKDSANISTATPTSSEQQATDVSKDSAKTSRATPTSSEQKAADASSEGSVNIAAATPTSIEQKAADACSEGSANTAATTHTMPDIIITGSGDMEKEEDEEEEDNIEKKFTKVTNLDDDVTDPPSKDGAATETYTQL</sequence>
<feature type="domain" description="Cadherin" evidence="7">
    <location>
        <begin position="226"/>
        <end position="310"/>
    </location>
</feature>
<evidence type="ECO:0000256" key="4">
    <source>
        <dbReference type="ARBA" id="ARBA00023136"/>
    </source>
</evidence>
<keyword evidence="2" id="KW-0677">Repeat</keyword>
<evidence type="ECO:0000256" key="5">
    <source>
        <dbReference type="PROSITE-ProRule" id="PRU00043"/>
    </source>
</evidence>
<feature type="domain" description="Cadherin" evidence="7">
    <location>
        <begin position="90"/>
        <end position="186"/>
    </location>
</feature>
<accession>A0ABD1K343</accession>
<feature type="compositionally biased region" description="Basic and acidic residues" evidence="6">
    <location>
        <begin position="598"/>
        <end position="615"/>
    </location>
</feature>
<evidence type="ECO:0000256" key="3">
    <source>
        <dbReference type="ARBA" id="ARBA00022837"/>
    </source>
</evidence>
<dbReference type="PANTHER" id="PTHR24027">
    <property type="entry name" value="CADHERIN-23"/>
    <property type="match status" value="1"/>
</dbReference>
<keyword evidence="4" id="KW-0472">Membrane</keyword>
<proteinExistence type="predicted"/>
<dbReference type="SMART" id="SM00112">
    <property type="entry name" value="CA"/>
    <property type="match status" value="3"/>
</dbReference>
<feature type="region of interest" description="Disordered" evidence="6">
    <location>
        <begin position="708"/>
        <end position="942"/>
    </location>
</feature>
<dbReference type="GO" id="GO:0005509">
    <property type="term" value="F:calcium ion binding"/>
    <property type="evidence" value="ECO:0007669"/>
    <property type="project" value="UniProtKB-UniRule"/>
</dbReference>
<gene>
    <name evidence="8" type="ORF">ACEWY4_010849</name>
</gene>
<evidence type="ECO:0000259" key="7">
    <source>
        <dbReference type="PROSITE" id="PS50268"/>
    </source>
</evidence>
<dbReference type="PRINTS" id="PR00205">
    <property type="entry name" value="CADHERIN"/>
</dbReference>
<dbReference type="CDD" id="cd11304">
    <property type="entry name" value="Cadherin_repeat"/>
    <property type="match status" value="2"/>
</dbReference>
<feature type="compositionally biased region" description="Polar residues" evidence="6">
    <location>
        <begin position="877"/>
        <end position="887"/>
    </location>
</feature>
<keyword evidence="9" id="KW-1185">Reference proteome</keyword>
<feature type="compositionally biased region" description="Acidic residues" evidence="6">
    <location>
        <begin position="900"/>
        <end position="910"/>
    </location>
</feature>
<feature type="compositionally biased region" description="Polar residues" evidence="6">
    <location>
        <begin position="619"/>
        <end position="645"/>
    </location>
</feature>
<feature type="compositionally biased region" description="Polar residues" evidence="6">
    <location>
        <begin position="794"/>
        <end position="827"/>
    </location>
</feature>
<protein>
    <recommendedName>
        <fullName evidence="7">Cadherin domain-containing protein</fullName>
    </recommendedName>
</protein>
<dbReference type="InterPro" id="IPR015919">
    <property type="entry name" value="Cadherin-like_sf"/>
</dbReference>
<evidence type="ECO:0000256" key="6">
    <source>
        <dbReference type="SAM" id="MobiDB-lite"/>
    </source>
</evidence>
<comment type="caution">
    <text evidence="8">The sequence shown here is derived from an EMBL/GenBank/DDBJ whole genome shotgun (WGS) entry which is preliminary data.</text>
</comment>
<evidence type="ECO:0000313" key="8">
    <source>
        <dbReference type="EMBL" id="KAL2093537.1"/>
    </source>
</evidence>
<feature type="compositionally biased region" description="Polar residues" evidence="6">
    <location>
        <begin position="708"/>
        <end position="723"/>
    </location>
</feature>
<feature type="compositionally biased region" description="Basic and acidic residues" evidence="6">
    <location>
        <begin position="646"/>
        <end position="661"/>
    </location>
</feature>
<feature type="compositionally biased region" description="Low complexity" evidence="6">
    <location>
        <begin position="726"/>
        <end position="758"/>
    </location>
</feature>
<feature type="domain" description="Cadherin" evidence="7">
    <location>
        <begin position="4"/>
        <end position="80"/>
    </location>
</feature>
<feature type="domain" description="Cadherin" evidence="7">
    <location>
        <begin position="311"/>
        <end position="422"/>
    </location>
</feature>
<dbReference type="InterPro" id="IPR002126">
    <property type="entry name" value="Cadherin-like_dom"/>
</dbReference>
<evidence type="ECO:0000256" key="1">
    <source>
        <dbReference type="ARBA" id="ARBA00004370"/>
    </source>
</evidence>
<dbReference type="GO" id="GO:0016020">
    <property type="term" value="C:membrane"/>
    <property type="evidence" value="ECO:0007669"/>
    <property type="project" value="UniProtKB-SubCell"/>
</dbReference>
<keyword evidence="3 5" id="KW-0106">Calcium</keyword>
<evidence type="ECO:0000313" key="9">
    <source>
        <dbReference type="Proteomes" id="UP001591681"/>
    </source>
</evidence>
<dbReference type="Proteomes" id="UP001591681">
    <property type="component" value="Unassembled WGS sequence"/>
</dbReference>
<dbReference type="PANTHER" id="PTHR24027:SF431">
    <property type="entry name" value="CADHERIN-RELATED FAMILY MEMBER 5-LIKE ISOFORM X1"/>
    <property type="match status" value="1"/>
</dbReference>
<dbReference type="EMBL" id="JBHFQA010000009">
    <property type="protein sequence ID" value="KAL2093537.1"/>
    <property type="molecule type" value="Genomic_DNA"/>
</dbReference>
<evidence type="ECO:0000256" key="2">
    <source>
        <dbReference type="ARBA" id="ARBA00022737"/>
    </source>
</evidence>
<organism evidence="8 9">
    <name type="scientific">Coilia grayii</name>
    <name type="common">Gray's grenadier anchovy</name>
    <dbReference type="NCBI Taxonomy" id="363190"/>
    <lineage>
        <taxon>Eukaryota</taxon>
        <taxon>Metazoa</taxon>
        <taxon>Chordata</taxon>
        <taxon>Craniata</taxon>
        <taxon>Vertebrata</taxon>
        <taxon>Euteleostomi</taxon>
        <taxon>Actinopterygii</taxon>
        <taxon>Neopterygii</taxon>
        <taxon>Teleostei</taxon>
        <taxon>Clupei</taxon>
        <taxon>Clupeiformes</taxon>
        <taxon>Clupeoidei</taxon>
        <taxon>Engraulidae</taxon>
        <taxon>Coilinae</taxon>
        <taxon>Coilia</taxon>
    </lineage>
</organism>
<feature type="region of interest" description="Disordered" evidence="6">
    <location>
        <begin position="575"/>
        <end position="689"/>
    </location>
</feature>
<dbReference type="Pfam" id="PF00028">
    <property type="entry name" value="Cadherin"/>
    <property type="match status" value="1"/>
</dbReference>
<name>A0ABD1K343_9TELE</name>
<dbReference type="PROSITE" id="PS50268">
    <property type="entry name" value="CADHERIN_2"/>
    <property type="match status" value="4"/>
</dbReference>
<reference evidence="8 9" key="1">
    <citation type="submission" date="2024-09" db="EMBL/GenBank/DDBJ databases">
        <title>A chromosome-level genome assembly of Gray's grenadier anchovy, Coilia grayii.</title>
        <authorList>
            <person name="Fu Z."/>
        </authorList>
    </citation>
    <scope>NUCLEOTIDE SEQUENCE [LARGE SCALE GENOMIC DNA]</scope>
    <source>
        <strain evidence="8">G4</strain>
        <tissue evidence="8">Muscle</tissue>
    </source>
</reference>
<dbReference type="AlphaFoldDB" id="A0ABD1K343"/>
<dbReference type="InterPro" id="IPR039808">
    <property type="entry name" value="Cadherin"/>
</dbReference>
<comment type="subcellular location">
    <subcellularLocation>
        <location evidence="1">Membrane</location>
    </subcellularLocation>
</comment>
<feature type="compositionally biased region" description="Polar residues" evidence="6">
    <location>
        <begin position="835"/>
        <end position="845"/>
    </location>
</feature>
<dbReference type="SUPFAM" id="SSF49313">
    <property type="entry name" value="Cadherin-like"/>
    <property type="match status" value="3"/>
</dbReference>